<gene>
    <name evidence="3" type="ORF">SeLEV6574_g07948</name>
    <name evidence="2" type="ORF">SeMB42_g07283</name>
</gene>
<dbReference type="Proteomes" id="UP000317494">
    <property type="component" value="Unassembled WGS sequence"/>
</dbReference>
<evidence type="ECO:0000313" key="5">
    <source>
        <dbReference type="Proteomes" id="UP000320475"/>
    </source>
</evidence>
<dbReference type="EMBL" id="QEAM01000661">
    <property type="protein sequence ID" value="TPX37264.1"/>
    <property type="molecule type" value="Genomic_DNA"/>
</dbReference>
<comment type="caution">
    <text evidence="3">The sequence shown here is derived from an EMBL/GenBank/DDBJ whole genome shotgun (WGS) entry which is preliminary data.</text>
</comment>
<name>A0A507CGZ6_9FUNG</name>
<keyword evidence="4" id="KW-1185">Reference proteome</keyword>
<accession>A0A507CGZ6</accession>
<evidence type="ECO:0000313" key="2">
    <source>
        <dbReference type="EMBL" id="TPX34767.1"/>
    </source>
</evidence>
<dbReference type="Proteomes" id="UP000320475">
    <property type="component" value="Unassembled WGS sequence"/>
</dbReference>
<organism evidence="3 5">
    <name type="scientific">Synchytrium endobioticum</name>
    <dbReference type="NCBI Taxonomy" id="286115"/>
    <lineage>
        <taxon>Eukaryota</taxon>
        <taxon>Fungi</taxon>
        <taxon>Fungi incertae sedis</taxon>
        <taxon>Chytridiomycota</taxon>
        <taxon>Chytridiomycota incertae sedis</taxon>
        <taxon>Chytridiomycetes</taxon>
        <taxon>Synchytriales</taxon>
        <taxon>Synchytriaceae</taxon>
        <taxon>Synchytrium</taxon>
    </lineage>
</organism>
<proteinExistence type="predicted"/>
<evidence type="ECO:0000256" key="1">
    <source>
        <dbReference type="SAM" id="MobiDB-lite"/>
    </source>
</evidence>
<evidence type="ECO:0000313" key="4">
    <source>
        <dbReference type="Proteomes" id="UP000317494"/>
    </source>
</evidence>
<dbReference type="AlphaFoldDB" id="A0A507CGZ6"/>
<sequence>MQRTIPVISCRVRIGSRARRPPGGSTPHRPYSSDASIPVPKSAHGRFPRILPRDYVESTVHSVVAKYVAPFAPTDPWKSIFFSSSDLPFKNRILQDAIHSFKRPIPNSHLGKIETVQDLIEFYCEDPVKRDLWNPYKGIDSVEVLFERRRHEIPKNVYLVKGARRIGGEADSSVVCATGETGAAAAAGNTRDSDDSGQA</sequence>
<evidence type="ECO:0000313" key="3">
    <source>
        <dbReference type="EMBL" id="TPX37264.1"/>
    </source>
</evidence>
<dbReference type="VEuPathDB" id="FungiDB:SeMB42_g07283"/>
<reference evidence="4 5" key="1">
    <citation type="journal article" date="2019" name="Sci. Rep.">
        <title>Comparative genomics of chytrid fungi reveal insights into the obligate biotrophic and pathogenic lifestyle of Synchytrium endobioticum.</title>
        <authorList>
            <person name="van de Vossenberg B.T.L.H."/>
            <person name="Warris S."/>
            <person name="Nguyen H.D.T."/>
            <person name="van Gent-Pelzer M.P.E."/>
            <person name="Joly D.L."/>
            <person name="van de Geest H.C."/>
            <person name="Bonants P.J.M."/>
            <person name="Smith D.S."/>
            <person name="Levesque C.A."/>
            <person name="van der Lee T.A.J."/>
        </authorList>
    </citation>
    <scope>NUCLEOTIDE SEQUENCE [LARGE SCALE GENOMIC DNA]</scope>
    <source>
        <strain evidence="3 5">LEV6574</strain>
        <strain evidence="2 4">MB42</strain>
    </source>
</reference>
<feature type="region of interest" description="Disordered" evidence="1">
    <location>
        <begin position="16"/>
        <end position="38"/>
    </location>
</feature>
<dbReference type="EMBL" id="QEAN01000492">
    <property type="protein sequence ID" value="TPX34767.1"/>
    <property type="molecule type" value="Genomic_DNA"/>
</dbReference>
<protein>
    <submittedName>
        <fullName evidence="3">Uncharacterized protein</fullName>
    </submittedName>
</protein>